<dbReference type="SUPFAM" id="SSF48452">
    <property type="entry name" value="TPR-like"/>
    <property type="match status" value="1"/>
</dbReference>
<evidence type="ECO:0000313" key="3">
    <source>
        <dbReference type="Proteomes" id="UP000324143"/>
    </source>
</evidence>
<gene>
    <name evidence="2" type="ORF">FXF47_06310</name>
</gene>
<feature type="repeat" description="TPR" evidence="1">
    <location>
        <begin position="88"/>
        <end position="121"/>
    </location>
</feature>
<dbReference type="InterPro" id="IPR019734">
    <property type="entry name" value="TPR_rpt"/>
</dbReference>
<keyword evidence="1" id="KW-0802">TPR repeat</keyword>
<dbReference type="PANTHER" id="PTHR12558:SF44">
    <property type="entry name" value="TETRATRICOPEPTIDE REPEAT-CONTAINING PROTEIN"/>
    <property type="match status" value="1"/>
</dbReference>
<dbReference type="Proteomes" id="UP000324143">
    <property type="component" value="Unassembled WGS sequence"/>
</dbReference>
<dbReference type="Pfam" id="PF13181">
    <property type="entry name" value="TPR_8"/>
    <property type="match status" value="2"/>
</dbReference>
<evidence type="ECO:0000313" key="2">
    <source>
        <dbReference type="EMBL" id="TYB31033.1"/>
    </source>
</evidence>
<dbReference type="AlphaFoldDB" id="A0A5D0MHD5"/>
<accession>A0A5D0MHD5</accession>
<dbReference type="Gene3D" id="1.25.40.10">
    <property type="entry name" value="Tetratricopeptide repeat domain"/>
    <property type="match status" value="2"/>
</dbReference>
<dbReference type="PROSITE" id="PS50293">
    <property type="entry name" value="TPR_REGION"/>
    <property type="match status" value="1"/>
</dbReference>
<dbReference type="PANTHER" id="PTHR12558">
    <property type="entry name" value="CELL DIVISION CYCLE 16,23,27"/>
    <property type="match status" value="1"/>
</dbReference>
<feature type="repeat" description="TPR" evidence="1">
    <location>
        <begin position="177"/>
        <end position="210"/>
    </location>
</feature>
<dbReference type="Pfam" id="PF00515">
    <property type="entry name" value="TPR_1"/>
    <property type="match status" value="1"/>
</dbReference>
<dbReference type="PROSITE" id="PS50005">
    <property type="entry name" value="TPR"/>
    <property type="match status" value="3"/>
</dbReference>
<protein>
    <submittedName>
        <fullName evidence="2">Tetratricopeptide repeat protein</fullName>
    </submittedName>
</protein>
<keyword evidence="3" id="KW-1185">Reference proteome</keyword>
<comment type="caution">
    <text evidence="2">The sequence shown here is derived from an EMBL/GenBank/DDBJ whole genome shotgun (WGS) entry which is preliminary data.</text>
</comment>
<organism evidence="2 3">
    <name type="scientific">Candidatus Mcinerneyibacterium aminivorans</name>
    <dbReference type="NCBI Taxonomy" id="2703815"/>
    <lineage>
        <taxon>Bacteria</taxon>
        <taxon>Candidatus Macinerneyibacteriota</taxon>
        <taxon>Candidatus Mcinerneyibacteria</taxon>
        <taxon>Candidatus Mcinerneyibacteriales</taxon>
        <taxon>Candidatus Mcinerneyibacteriaceae</taxon>
        <taxon>Candidatus Mcinerneyibacterium</taxon>
    </lineage>
</organism>
<proteinExistence type="predicted"/>
<evidence type="ECO:0000256" key="1">
    <source>
        <dbReference type="PROSITE-ProRule" id="PRU00339"/>
    </source>
</evidence>
<sequence>MKFIKKIFRYIRLLPKLIKAKYYTKKANKELQKGNLEKAKDYYLKVEKMDLINYMIYHNVGSIFFQLRDFDKAEEYFKKAIDLNPKNVVSYSTLSEVYLRKKRWKDAEDIIEKALEIEPFNYFLKKRKKKIFNKNWRKNYVESLEKTEKALNQQQKGNIKEAKESFEKAVKLNNKNTTAHFLYGTMLYNQGNYDKAIKHVSMAVEFSNNKRYSAVLNQMQKELNEKNIKKPK</sequence>
<dbReference type="SMART" id="SM00028">
    <property type="entry name" value="TPR"/>
    <property type="match status" value="5"/>
</dbReference>
<dbReference type="GO" id="GO:0051301">
    <property type="term" value="P:cell division"/>
    <property type="evidence" value="ECO:0007669"/>
    <property type="project" value="TreeGrafter"/>
</dbReference>
<reference evidence="2" key="1">
    <citation type="submission" date="2019-08" db="EMBL/GenBank/DDBJ databases">
        <title>Genomic characterization of a novel candidate phylum (ARYD3) from a high temperature, high salinity tertiary oil reservoir in north central Oklahoma, USA.</title>
        <authorList>
            <person name="Youssef N.H."/>
            <person name="Yadav A."/>
            <person name="Elshahed M.S."/>
        </authorList>
    </citation>
    <scope>NUCLEOTIDE SEQUENCE [LARGE SCALE GENOMIC DNA]</scope>
    <source>
        <strain evidence="2">ARYD3</strain>
    </source>
</reference>
<feature type="repeat" description="TPR" evidence="1">
    <location>
        <begin position="54"/>
        <end position="87"/>
    </location>
</feature>
<dbReference type="EMBL" id="VSIX01000058">
    <property type="protein sequence ID" value="TYB31033.1"/>
    <property type="molecule type" value="Genomic_DNA"/>
</dbReference>
<dbReference type="Pfam" id="PF13432">
    <property type="entry name" value="TPR_16"/>
    <property type="match status" value="1"/>
</dbReference>
<name>A0A5D0MHD5_9BACT</name>
<dbReference type="InterPro" id="IPR011990">
    <property type="entry name" value="TPR-like_helical_dom_sf"/>
</dbReference>